<gene>
    <name evidence="1" type="ORF">GCM10017772_02580</name>
</gene>
<dbReference type="PANTHER" id="PTHR43651">
    <property type="entry name" value="1,4-ALPHA-GLUCAN-BRANCHING ENZYME"/>
    <property type="match status" value="1"/>
</dbReference>
<reference evidence="1" key="2">
    <citation type="submission" date="2020-09" db="EMBL/GenBank/DDBJ databases">
        <authorList>
            <person name="Sun Q."/>
            <person name="Zhou Y."/>
        </authorList>
    </citation>
    <scope>NUCLEOTIDE SEQUENCE</scope>
    <source>
        <strain evidence="1">CGMCC 4.7398</strain>
    </source>
</reference>
<proteinExistence type="predicted"/>
<comment type="caution">
    <text evidence="1">The sequence shown here is derived from an EMBL/GenBank/DDBJ whole genome shotgun (WGS) entry which is preliminary data.</text>
</comment>
<dbReference type="Proteomes" id="UP000627369">
    <property type="component" value="Unassembled WGS sequence"/>
</dbReference>
<reference evidence="1" key="1">
    <citation type="journal article" date="2014" name="Int. J. Syst. Evol. Microbiol.">
        <title>Complete genome sequence of Corynebacterium casei LMG S-19264T (=DSM 44701T), isolated from a smear-ripened cheese.</title>
        <authorList>
            <consortium name="US DOE Joint Genome Institute (JGI-PGF)"/>
            <person name="Walter F."/>
            <person name="Albersmeier A."/>
            <person name="Kalinowski J."/>
            <person name="Ruckert C."/>
        </authorList>
    </citation>
    <scope>NUCLEOTIDE SEQUENCE</scope>
    <source>
        <strain evidence="1">CGMCC 4.7398</strain>
    </source>
</reference>
<dbReference type="SUPFAM" id="SSF81296">
    <property type="entry name" value="E set domains"/>
    <property type="match status" value="1"/>
</dbReference>
<dbReference type="InterPro" id="IPR014756">
    <property type="entry name" value="Ig_E-set"/>
</dbReference>
<dbReference type="SUPFAM" id="SSF51445">
    <property type="entry name" value="(Trans)glycosidases"/>
    <property type="match status" value="1"/>
</dbReference>
<dbReference type="RefSeq" id="WP_189667467.1">
    <property type="nucleotide sequence ID" value="NZ_BNAS01000001.1"/>
</dbReference>
<dbReference type="AlphaFoldDB" id="A0A919FGM9"/>
<protein>
    <submittedName>
        <fullName evidence="1">Uncharacterized protein</fullName>
    </submittedName>
</protein>
<dbReference type="GO" id="GO:0005975">
    <property type="term" value="P:carbohydrate metabolic process"/>
    <property type="evidence" value="ECO:0007669"/>
    <property type="project" value="UniProtKB-ARBA"/>
</dbReference>
<dbReference type="Gene3D" id="3.20.20.80">
    <property type="entry name" value="Glycosidases"/>
    <property type="match status" value="2"/>
</dbReference>
<sequence length="586" mass="62844">MPVPGPRPVVWAPRARIIEVVVPYDQYEEPEHMPLRLVGAGEPGYWGADSVLGHGTDYGYSIDGGPMLPDPRSVWLPQGIHGPTRVFDPAFEWTDGTWSPPDLSTSVLMHVDVETFTPEGTLDAAAALLPTLAELGMHGVELAPVAAFDPALGPARGVRLYSVHEPYGGPRALQRFVDAAHAAGLAVVLDIPYRWSVADELGLEAYGPYLTGGGGRSRTPRPDVGDAGEHALQAMRPRTGQVPLDRPRTGPIQLRTGQVPAIGTRAGKVPSAPTVRTDYVGDRINLDGSGSRGPRDFLVDDARHWLREYHVDGLVLDVDALVDRSPNPFLGELADYVVGMGEQLDRRFSLLVDGPGRSDRLTTILLRILSGPGRSEDIQALQMLADLVHPSVRRATRQSGGRRNRVRAGASVVEDITRLPGTQLTVPWAGEESPATALLGVDDVDIRSSVLAAVILAGNPLVLDTVHVPVVPHNDNDRRLVRWAHELITIRLSIADELDLPLEVRSTADRSVIAVLRGSLAFVLNTGHGLAALRLGSLLRPAEGAVKAPLPAAFRLAAAWEPGATRLVGDTLTVPPRMTAVLRAGT</sequence>
<dbReference type="EMBL" id="BNAS01000001">
    <property type="protein sequence ID" value="GHH65058.1"/>
    <property type="molecule type" value="Genomic_DNA"/>
</dbReference>
<accession>A0A919FGM9</accession>
<dbReference type="InterPro" id="IPR013783">
    <property type="entry name" value="Ig-like_fold"/>
</dbReference>
<organism evidence="1 2">
    <name type="scientific">Promicromonospora soli</name>
    <dbReference type="NCBI Taxonomy" id="2035533"/>
    <lineage>
        <taxon>Bacteria</taxon>
        <taxon>Bacillati</taxon>
        <taxon>Actinomycetota</taxon>
        <taxon>Actinomycetes</taxon>
        <taxon>Micrococcales</taxon>
        <taxon>Promicromonosporaceae</taxon>
        <taxon>Promicromonospora</taxon>
    </lineage>
</organism>
<keyword evidence="2" id="KW-1185">Reference proteome</keyword>
<evidence type="ECO:0000313" key="1">
    <source>
        <dbReference type="EMBL" id="GHH65058.1"/>
    </source>
</evidence>
<dbReference type="Gene3D" id="2.60.40.10">
    <property type="entry name" value="Immunoglobulins"/>
    <property type="match status" value="1"/>
</dbReference>
<dbReference type="InterPro" id="IPR017853">
    <property type="entry name" value="GH"/>
</dbReference>
<name>A0A919FGM9_9MICO</name>
<evidence type="ECO:0000313" key="2">
    <source>
        <dbReference type="Proteomes" id="UP000627369"/>
    </source>
</evidence>
<dbReference type="PANTHER" id="PTHR43651:SF11">
    <property type="entry name" value="MALTO-OLIGOSYLTREHALOSE TREHALOHYDROLASE"/>
    <property type="match status" value="1"/>
</dbReference>